<proteinExistence type="predicted"/>
<accession>A0A822Z8D0</accession>
<dbReference type="Proteomes" id="UP000607653">
    <property type="component" value="Unassembled WGS sequence"/>
</dbReference>
<reference evidence="1 2" key="1">
    <citation type="journal article" date="2020" name="Mol. Biol. Evol.">
        <title>Distinct Expression and Methylation Patterns for Genes with Different Fates following a Single Whole-Genome Duplication in Flowering Plants.</title>
        <authorList>
            <person name="Shi T."/>
            <person name="Rahmani R.S."/>
            <person name="Gugger P.F."/>
            <person name="Wang M."/>
            <person name="Li H."/>
            <person name="Zhang Y."/>
            <person name="Li Z."/>
            <person name="Wang Q."/>
            <person name="Van de Peer Y."/>
            <person name="Marchal K."/>
            <person name="Chen J."/>
        </authorList>
    </citation>
    <scope>NUCLEOTIDE SEQUENCE [LARGE SCALE GENOMIC DNA]</scope>
    <source>
        <tissue evidence="1">Leaf</tissue>
    </source>
</reference>
<organism evidence="1 2">
    <name type="scientific">Nelumbo nucifera</name>
    <name type="common">Sacred lotus</name>
    <dbReference type="NCBI Taxonomy" id="4432"/>
    <lineage>
        <taxon>Eukaryota</taxon>
        <taxon>Viridiplantae</taxon>
        <taxon>Streptophyta</taxon>
        <taxon>Embryophyta</taxon>
        <taxon>Tracheophyta</taxon>
        <taxon>Spermatophyta</taxon>
        <taxon>Magnoliopsida</taxon>
        <taxon>Proteales</taxon>
        <taxon>Nelumbonaceae</taxon>
        <taxon>Nelumbo</taxon>
    </lineage>
</organism>
<dbReference type="EMBL" id="DUZY01000005">
    <property type="protein sequence ID" value="DAD39931.1"/>
    <property type="molecule type" value="Genomic_DNA"/>
</dbReference>
<protein>
    <submittedName>
        <fullName evidence="1">Uncharacterized protein</fullName>
    </submittedName>
</protein>
<name>A0A822Z8D0_NELNU</name>
<dbReference type="AlphaFoldDB" id="A0A822Z8D0"/>
<evidence type="ECO:0000313" key="2">
    <source>
        <dbReference type="Proteomes" id="UP000607653"/>
    </source>
</evidence>
<comment type="caution">
    <text evidence="1">The sequence shown here is derived from an EMBL/GenBank/DDBJ whole genome shotgun (WGS) entry which is preliminary data.</text>
</comment>
<keyword evidence="2" id="KW-1185">Reference proteome</keyword>
<evidence type="ECO:0000313" key="1">
    <source>
        <dbReference type="EMBL" id="DAD39931.1"/>
    </source>
</evidence>
<sequence>MDCIRIQLISNGFKNRFPPMGLFYPLLLVQDEYPPPPRSW</sequence>
<gene>
    <name evidence="1" type="ORF">HUJ06_014254</name>
</gene>